<keyword evidence="4" id="KW-0256">Endoplasmic reticulum</keyword>
<protein>
    <submittedName>
        <fullName evidence="14">Uncharacterized protein LOC102801788</fullName>
    </submittedName>
</protein>
<reference evidence="14" key="1">
    <citation type="submission" date="2025-08" db="UniProtKB">
        <authorList>
            <consortium name="RefSeq"/>
        </authorList>
    </citation>
    <scope>IDENTIFICATION</scope>
    <source>
        <tissue evidence="14">Testes</tissue>
    </source>
</reference>
<dbReference type="SUPFAM" id="SSF53774">
    <property type="entry name" value="Glutaminase/Asparaginase"/>
    <property type="match status" value="1"/>
</dbReference>
<evidence type="ECO:0000256" key="10">
    <source>
        <dbReference type="SAM" id="Phobius"/>
    </source>
</evidence>
<keyword evidence="8" id="KW-0676">Redox-active center</keyword>
<keyword evidence="5" id="KW-0249">Electron transport</keyword>
<gene>
    <name evidence="14" type="primary">LOC102801788</name>
</gene>
<evidence type="ECO:0000256" key="4">
    <source>
        <dbReference type="ARBA" id="ARBA00022824"/>
    </source>
</evidence>
<evidence type="ECO:0000256" key="9">
    <source>
        <dbReference type="SAM" id="MobiDB-lite"/>
    </source>
</evidence>
<feature type="compositionally biased region" description="Polar residues" evidence="9">
    <location>
        <begin position="391"/>
        <end position="407"/>
    </location>
</feature>
<feature type="region of interest" description="Disordered" evidence="9">
    <location>
        <begin position="383"/>
        <end position="407"/>
    </location>
</feature>
<accession>A0ABM0MCV8</accession>
<dbReference type="InterPro" id="IPR036249">
    <property type="entry name" value="Thioredoxin-like_sf"/>
</dbReference>
<evidence type="ECO:0000256" key="2">
    <source>
        <dbReference type="ARBA" id="ARBA00022448"/>
    </source>
</evidence>
<dbReference type="PANTHER" id="PTHR46107">
    <property type="entry name" value="DUMPY: SHORTER THAN WILD-TYPE"/>
    <property type="match status" value="1"/>
</dbReference>
<comment type="subcellular location">
    <subcellularLocation>
        <location evidence="1">Endoplasmic reticulum membrane</location>
        <topology evidence="1">Single-pass membrane protein</topology>
    </subcellularLocation>
</comment>
<keyword evidence="7" id="KW-1015">Disulfide bond</keyword>
<evidence type="ECO:0000256" key="8">
    <source>
        <dbReference type="ARBA" id="ARBA00023284"/>
    </source>
</evidence>
<dbReference type="InterPro" id="IPR006034">
    <property type="entry name" value="Asparaginase/glutaminase-like"/>
</dbReference>
<proteinExistence type="predicted"/>
<feature type="domain" description="L-asparaginase N-terminal" evidence="12">
    <location>
        <begin position="15"/>
        <end position="91"/>
    </location>
</feature>
<keyword evidence="13" id="KW-1185">Reference proteome</keyword>
<dbReference type="Proteomes" id="UP000694865">
    <property type="component" value="Unplaced"/>
</dbReference>
<dbReference type="InterPro" id="IPR037152">
    <property type="entry name" value="L-asparaginase_N_sf"/>
</dbReference>
<dbReference type="InterPro" id="IPR027474">
    <property type="entry name" value="L-asparaginase_N"/>
</dbReference>
<dbReference type="GeneID" id="102801788"/>
<feature type="transmembrane region" description="Helical" evidence="10">
    <location>
        <begin position="60"/>
        <end position="86"/>
    </location>
</feature>
<evidence type="ECO:0000313" key="13">
    <source>
        <dbReference type="Proteomes" id="UP000694865"/>
    </source>
</evidence>
<dbReference type="SUPFAM" id="SSF52833">
    <property type="entry name" value="Thioredoxin-like"/>
    <property type="match status" value="1"/>
</dbReference>
<evidence type="ECO:0000256" key="7">
    <source>
        <dbReference type="ARBA" id="ARBA00023157"/>
    </source>
</evidence>
<feature type="transmembrane region" description="Helical" evidence="10">
    <location>
        <begin position="224"/>
        <end position="241"/>
    </location>
</feature>
<feature type="non-terminal residue" evidence="14">
    <location>
        <position position="1"/>
    </location>
</feature>
<evidence type="ECO:0000256" key="6">
    <source>
        <dbReference type="ARBA" id="ARBA00022989"/>
    </source>
</evidence>
<keyword evidence="2" id="KW-0813">Transport</keyword>
<dbReference type="Gene3D" id="3.40.30.10">
    <property type="entry name" value="Glutaredoxin"/>
    <property type="match status" value="1"/>
</dbReference>
<dbReference type="Gene3D" id="3.40.50.1170">
    <property type="entry name" value="L-asparaginase, N-terminal domain"/>
    <property type="match status" value="1"/>
</dbReference>
<feature type="compositionally biased region" description="Basic and acidic residues" evidence="9">
    <location>
        <begin position="304"/>
        <end position="324"/>
    </location>
</feature>
<feature type="region of interest" description="Disordered" evidence="9">
    <location>
        <begin position="303"/>
        <end position="328"/>
    </location>
</feature>
<dbReference type="InterPro" id="IPR013766">
    <property type="entry name" value="Thioredoxin_domain"/>
</dbReference>
<dbReference type="RefSeq" id="XP_006817849.1">
    <property type="nucleotide sequence ID" value="XM_006817786.1"/>
</dbReference>
<dbReference type="PIRSF" id="PIRSF500176">
    <property type="entry name" value="L_ASNase"/>
    <property type="match status" value="1"/>
</dbReference>
<evidence type="ECO:0000256" key="5">
    <source>
        <dbReference type="ARBA" id="ARBA00022982"/>
    </source>
</evidence>
<feature type="transmembrane region" description="Helical" evidence="10">
    <location>
        <begin position="272"/>
        <end position="294"/>
    </location>
</feature>
<dbReference type="InterPro" id="IPR036152">
    <property type="entry name" value="Asp/glu_Ase-like_sf"/>
</dbReference>
<keyword evidence="6 10" id="KW-1133">Transmembrane helix</keyword>
<dbReference type="PIRSF" id="PIRSF001220">
    <property type="entry name" value="L-ASNase_gatD"/>
    <property type="match status" value="1"/>
</dbReference>
<keyword evidence="10" id="KW-0812">Transmembrane</keyword>
<keyword evidence="3" id="KW-0732">Signal</keyword>
<evidence type="ECO:0000256" key="3">
    <source>
        <dbReference type="ARBA" id="ARBA00022729"/>
    </source>
</evidence>
<organism evidence="13 14">
    <name type="scientific">Saccoglossus kowalevskii</name>
    <name type="common">Acorn worm</name>
    <dbReference type="NCBI Taxonomy" id="10224"/>
    <lineage>
        <taxon>Eukaryota</taxon>
        <taxon>Metazoa</taxon>
        <taxon>Hemichordata</taxon>
        <taxon>Enteropneusta</taxon>
        <taxon>Harrimaniidae</taxon>
        <taxon>Saccoglossus</taxon>
    </lineage>
</organism>
<dbReference type="Pfam" id="PF00710">
    <property type="entry name" value="Asparaginase"/>
    <property type="match status" value="1"/>
</dbReference>
<evidence type="ECO:0000259" key="12">
    <source>
        <dbReference type="Pfam" id="PF00710"/>
    </source>
</evidence>
<dbReference type="Pfam" id="PF00085">
    <property type="entry name" value="Thioredoxin"/>
    <property type="match status" value="1"/>
</dbReference>
<dbReference type="InterPro" id="IPR052454">
    <property type="entry name" value="TMX_domain-containing"/>
</dbReference>
<feature type="domain" description="Thioredoxin" evidence="11">
    <location>
        <begin position="97"/>
        <end position="174"/>
    </location>
</feature>
<dbReference type="PANTHER" id="PTHR46107:SF3">
    <property type="entry name" value="THIOREDOXIN DOMAIN-CONTAINING PROTEIN"/>
    <property type="match status" value="1"/>
</dbReference>
<sequence length="407" mass="46349">ELISMTCEVGRQKKILITHGTDTMIQTASYLAQKKLKKTIIFTGAFLPETFKGSDAEFNIGVALGALQCLSVYGVYVCMNGTLFLWNQVERNYKTGHYAPWCPACKGLEATWNNFAEWSDDLDITVAEVDVTQEPGLSGRFMVTSLPSIYHVINGEFRRYMGPRSKDEFMTFIEDRKYVEIEPVPSWKSPDSIVMSFLGWLFKVSMVVRNIHTSLTEDYNIPVYGSYAIFAIATVVMGLLLGVLMWGWTIVEIINVVMLTLMLLFTDIGRPIAVIVVVSLLIITAIILIAVWYYRRNKKRKKKSETQTEMENRENVDPKPKEVTENYAVTDNQENDNYYCRVSTENMAECENVGYLIPYSDYGIREEKQQLGTEITEIEKEKEENAHALTGRQNSRTPILSQSTGQE</sequence>
<keyword evidence="10" id="KW-0472">Membrane</keyword>
<name>A0ABM0MCV8_SACKO</name>
<evidence type="ECO:0000313" key="14">
    <source>
        <dbReference type="RefSeq" id="XP_006817849.1"/>
    </source>
</evidence>
<evidence type="ECO:0000256" key="1">
    <source>
        <dbReference type="ARBA" id="ARBA00004389"/>
    </source>
</evidence>
<evidence type="ECO:0000259" key="11">
    <source>
        <dbReference type="Pfam" id="PF00085"/>
    </source>
</evidence>